<keyword evidence="20" id="KW-0804">Transcription</keyword>
<dbReference type="EC" id="3.1.4.11" evidence="29"/>
<evidence type="ECO:0000256" key="18">
    <source>
        <dbReference type="ARBA" id="ARBA00023158"/>
    </source>
</evidence>
<organism evidence="35 36">
    <name type="scientific">Patagioenas fasciata monilis</name>
    <dbReference type="NCBI Taxonomy" id="372326"/>
    <lineage>
        <taxon>Eukaryota</taxon>
        <taxon>Metazoa</taxon>
        <taxon>Chordata</taxon>
        <taxon>Craniata</taxon>
        <taxon>Vertebrata</taxon>
        <taxon>Euteleostomi</taxon>
        <taxon>Archelosauria</taxon>
        <taxon>Archosauria</taxon>
        <taxon>Dinosauria</taxon>
        <taxon>Saurischia</taxon>
        <taxon>Theropoda</taxon>
        <taxon>Coelurosauria</taxon>
        <taxon>Aves</taxon>
        <taxon>Neognathae</taxon>
        <taxon>Neoaves</taxon>
        <taxon>Columbimorphae</taxon>
        <taxon>Columbiformes</taxon>
        <taxon>Columbidae</taxon>
        <taxon>Patagioenas</taxon>
    </lineage>
</organism>
<keyword evidence="21" id="KW-0807">Transducer</keyword>
<dbReference type="GO" id="GO:0005509">
    <property type="term" value="F:calcium ion binding"/>
    <property type="evidence" value="ECO:0007669"/>
    <property type="project" value="InterPro"/>
</dbReference>
<dbReference type="Gene3D" id="1.10.238.10">
    <property type="entry name" value="EF-hand"/>
    <property type="match status" value="2"/>
</dbReference>
<sequence length="1077" mass="122355">MHSLTATAPVPTALAQVDREKIYQWINELSSPETRENALLELSKKRESVPDLAPMLWHSFGTIAALLQEIVNIYPSINPPTLTAHQSNRVCNALALLQCVASHPETRSAFLAAHIPLFLYPFLHTVSKTRPFEYLRLTSLGVIGALVKTDEQEVINFLLTTEIIPLCLRIMESGSELSKTVATFILQKILLDDTGLAYICQTYERFSHVAMILGKMVLQLSKEPSARLLKHVVRCYLRLSDNPRAREALRQCLPDQLKDTTFAQVLKDDTTTKRWLAQLVKNLQEVVAPACWRSLGRRVWRSCGSCSAPSSLLSHGCQHRGGRAMASLLCNARIQLTDTLEQMQQGTLMRKVKSKSWKKQRYFKLQDDCMTIWYQSKRTGKTESAFSISDVETVREGHQSEVLQSLAEEFPPERCFTIVFYGRRGNLDLIAGSAEEAQCWVQGLRQLIEVATSMDQREKIDQWIRDWFQKADKNKDGRMNFKEVQRLLKMMNVDMNEDHALRLFQAADKSESGTLEGEEFVLFYKALTQREEVLSLFQDFSEDGKKLTLLELVDFLRQEQLEDEGTEELAMELIDKYEPSESARARHVLSADGFLMYLCSPEGSIFNPQHQALWQDMSQPLCHYFISSSHNTYLIEDQIRGQSSIEGYIRALKRGCRCLEVDCWDGPNGEPMVYHGHTFTSKIPFREVVSTLEKYAFKTSDYPVILSLENHCSMEQQEVLAQQLKSILGEQLLTTTIDGRVPTQLPSPEELKHKILLKGKKIGRLEDTLDGPGVEAPDVSDDDNGAEAEEERRRTKKDKESLAQVLSDCVIYCKSVSFRGFQEARSHSRPSEISSLAESKARKLIRDAGNEFVRHNTWQLTRIYPSGMRTDSSNYNPQEMWNAGCQIVALNFQTAGTEMDLCDGLFSQNGCCGYVLKPPFMRDEETLFNPNDPSSWEAHRPITLTIQVISGQQLPKVANSKDGAIIDPLVRVEIHGVPADQAHQETKYIENNGFNPRWDETLQFQLHVPELALVRFVVEDYDKTSRNDFVGQFTLAFANIKPGYRHIHLLSKDGTSIPPSSLFVHIRITEPPSPEQD</sequence>
<feature type="binding site" evidence="27">
    <location>
        <position position="991"/>
    </location>
    <ligand>
        <name>Ca(2+)</name>
        <dbReference type="ChEBI" id="CHEBI:29108"/>
        <label>4</label>
    </ligand>
</feature>
<feature type="binding site" evidence="27">
    <location>
        <position position="709"/>
    </location>
    <ligand>
        <name>Ca(2+)</name>
        <dbReference type="ChEBI" id="CHEBI:29108"/>
        <label>3</label>
        <note>catalytic</note>
    </ligand>
</feature>
<dbReference type="PROSITE" id="PS50003">
    <property type="entry name" value="PH_DOMAIN"/>
    <property type="match status" value="1"/>
</dbReference>
<keyword evidence="18" id="KW-0943">RNA-mediated gene silencing</keyword>
<dbReference type="InterPro" id="IPR002048">
    <property type="entry name" value="EF_hand_dom"/>
</dbReference>
<keyword evidence="6" id="KW-0963">Cytoplasm</keyword>
<dbReference type="InterPro" id="IPR001192">
    <property type="entry name" value="PI-PLC_fam"/>
</dbReference>
<keyword evidence="8 27" id="KW-0479">Metal-binding</keyword>
<evidence type="ECO:0000256" key="7">
    <source>
        <dbReference type="ARBA" id="ARBA00022491"/>
    </source>
</evidence>
<protein>
    <recommendedName>
        <fullName evidence="29">Phosphoinositide phospholipase C</fullName>
        <ecNumber evidence="29">3.1.4.11</ecNumber>
    </recommendedName>
</protein>
<evidence type="ECO:0000256" key="21">
    <source>
        <dbReference type="ARBA" id="ARBA00023224"/>
    </source>
</evidence>
<dbReference type="Pfam" id="PF00388">
    <property type="entry name" value="PI-PLC-X"/>
    <property type="match status" value="1"/>
</dbReference>
<dbReference type="InterPro" id="IPR000909">
    <property type="entry name" value="PLipase_C_PInositol-sp_X_dom"/>
</dbReference>
<comment type="cofactor">
    <cofactor evidence="27">
        <name>Ca(2+)</name>
        <dbReference type="ChEBI" id="CHEBI:29108"/>
    </cofactor>
    <text evidence="27">Binds 3 Ca(2+) ions per subunit. Two of the Ca(2+) ions are bound to the C2 domain.</text>
</comment>
<evidence type="ECO:0000256" key="9">
    <source>
        <dbReference type="ARBA" id="ARBA00022737"/>
    </source>
</evidence>
<dbReference type="EMBL" id="LSYS01004331">
    <property type="protein sequence ID" value="OPJ79904.1"/>
    <property type="molecule type" value="Genomic_DNA"/>
</dbReference>
<dbReference type="SMART" id="SM00148">
    <property type="entry name" value="PLCXc"/>
    <property type="match status" value="1"/>
</dbReference>
<evidence type="ECO:0000256" key="17">
    <source>
        <dbReference type="ARBA" id="ARBA00023136"/>
    </source>
</evidence>
<dbReference type="GO" id="GO:0000932">
    <property type="term" value="C:P-body"/>
    <property type="evidence" value="ECO:0007669"/>
    <property type="project" value="UniProtKB-SubCell"/>
</dbReference>
<accession>A0A1V4K677</accession>
<gene>
    <name evidence="35" type="primary">PLCD4</name>
    <name evidence="35" type="ORF">AV530_002343</name>
</gene>
<keyword evidence="17" id="KW-0472">Membrane</keyword>
<evidence type="ECO:0000256" key="13">
    <source>
        <dbReference type="ARBA" id="ARBA00022845"/>
    </source>
</evidence>
<keyword evidence="9" id="KW-0677">Repeat</keyword>
<evidence type="ECO:0000256" key="3">
    <source>
        <dbReference type="ARBA" id="ARBA00004201"/>
    </source>
</evidence>
<dbReference type="SMART" id="SM00054">
    <property type="entry name" value="EFh"/>
    <property type="match status" value="2"/>
</dbReference>
<dbReference type="FunFam" id="2.30.29.30:FF:000088">
    <property type="entry name" value="Phosphoinositide phospholipase C"/>
    <property type="match status" value="1"/>
</dbReference>
<dbReference type="CDD" id="cd00275">
    <property type="entry name" value="C2_PLC_like"/>
    <property type="match status" value="1"/>
</dbReference>
<dbReference type="InterPro" id="IPR011989">
    <property type="entry name" value="ARM-like"/>
</dbReference>
<dbReference type="SUPFAM" id="SSF47473">
    <property type="entry name" value="EF-hand"/>
    <property type="match status" value="1"/>
</dbReference>
<dbReference type="InterPro" id="IPR007216">
    <property type="entry name" value="CNOT9"/>
</dbReference>
<dbReference type="SMART" id="SM00233">
    <property type="entry name" value="PH"/>
    <property type="match status" value="1"/>
</dbReference>
<evidence type="ECO:0000256" key="25">
    <source>
        <dbReference type="PIRSR" id="PIRSR628391-1"/>
    </source>
</evidence>
<keyword evidence="13" id="KW-0810">Translation regulation</keyword>
<feature type="compositionally biased region" description="Basic and acidic residues" evidence="30">
    <location>
        <begin position="790"/>
        <end position="799"/>
    </location>
</feature>
<dbReference type="Pfam" id="PF09279">
    <property type="entry name" value="EF-hand_like"/>
    <property type="match status" value="1"/>
</dbReference>
<evidence type="ECO:0000313" key="36">
    <source>
        <dbReference type="Proteomes" id="UP000190648"/>
    </source>
</evidence>
<name>A0A1V4K677_PATFA</name>
<dbReference type="FunFam" id="3.20.20.190:FF:000020">
    <property type="entry name" value="Phosphoinositide phospholipase C"/>
    <property type="match status" value="1"/>
</dbReference>
<dbReference type="Gene3D" id="2.60.40.150">
    <property type="entry name" value="C2 domain"/>
    <property type="match status" value="1"/>
</dbReference>
<evidence type="ECO:0000256" key="27">
    <source>
        <dbReference type="PIRSR" id="PIRSR628391-3"/>
    </source>
</evidence>
<feature type="binding site" evidence="27">
    <location>
        <position position="662"/>
    </location>
    <ligand>
        <name>Ca(2+)</name>
        <dbReference type="ChEBI" id="CHEBI:29108"/>
        <label>3</label>
        <note>catalytic</note>
    </ligand>
</feature>
<dbReference type="OrthoDB" id="269822at2759"/>
<evidence type="ECO:0000256" key="29">
    <source>
        <dbReference type="RuleBase" id="RU361133"/>
    </source>
</evidence>
<dbReference type="InterPro" id="IPR015359">
    <property type="entry name" value="PLC_EF-hand-like"/>
</dbReference>
<evidence type="ECO:0000256" key="15">
    <source>
        <dbReference type="ARBA" id="ARBA00023015"/>
    </source>
</evidence>
<dbReference type="CDD" id="cd08593">
    <property type="entry name" value="PI-PLCc_delta"/>
    <property type="match status" value="1"/>
</dbReference>
<keyword evidence="28" id="KW-0325">Glycoprotein</keyword>
<evidence type="ECO:0000256" key="23">
    <source>
        <dbReference type="ARBA" id="ARBA00023674"/>
    </source>
</evidence>
<dbReference type="FunFam" id="1.10.238.10:FF:000145">
    <property type="entry name" value="Phosphoinositide phospholipase C"/>
    <property type="match status" value="1"/>
</dbReference>
<evidence type="ECO:0000313" key="35">
    <source>
        <dbReference type="EMBL" id="OPJ79904.1"/>
    </source>
</evidence>
<keyword evidence="16 29" id="KW-0443">Lipid metabolism</keyword>
<dbReference type="InterPro" id="IPR035892">
    <property type="entry name" value="C2_domain_sf"/>
</dbReference>
<dbReference type="FunFam" id="1.25.10.10:FF:000037">
    <property type="entry name" value="CCR4-NOT transcription complex subunit 9"/>
    <property type="match status" value="1"/>
</dbReference>
<dbReference type="Pfam" id="PF04078">
    <property type="entry name" value="Rcd1"/>
    <property type="match status" value="1"/>
</dbReference>
<evidence type="ECO:0000259" key="32">
    <source>
        <dbReference type="PROSITE" id="PS50004"/>
    </source>
</evidence>
<comment type="subcellular location">
    <subcellularLocation>
        <location evidence="3">Cytoplasm</location>
        <location evidence="3">P-body</location>
    </subcellularLocation>
    <subcellularLocation>
        <location evidence="4">Endoplasmic reticulum</location>
    </subcellularLocation>
    <subcellularLocation>
        <location evidence="2">Membrane</location>
        <topology evidence="2">Peripheral membrane protein</topology>
    </subcellularLocation>
    <subcellularLocation>
        <location evidence="1">Nucleus</location>
    </subcellularLocation>
</comment>
<evidence type="ECO:0000256" key="20">
    <source>
        <dbReference type="ARBA" id="ARBA00023163"/>
    </source>
</evidence>
<feature type="domain" description="EF-hand" evidence="34">
    <location>
        <begin position="459"/>
        <end position="494"/>
    </location>
</feature>
<feature type="domain" description="PH" evidence="31">
    <location>
        <begin position="341"/>
        <end position="449"/>
    </location>
</feature>
<dbReference type="Pfam" id="PF00387">
    <property type="entry name" value="PI-PLC-Y"/>
    <property type="match status" value="1"/>
</dbReference>
<comment type="catalytic activity">
    <reaction evidence="24">
        <text>a 1,2-diacyl-sn-glycero-3-phospho-(1D-myo-inositol) + H2O = 1D-myo-inositol 1-phosphate + a 1,2-diacyl-sn-glycerol + H(+)</text>
        <dbReference type="Rhea" id="RHEA:43484"/>
        <dbReference type="ChEBI" id="CHEBI:15377"/>
        <dbReference type="ChEBI" id="CHEBI:15378"/>
        <dbReference type="ChEBI" id="CHEBI:17815"/>
        <dbReference type="ChEBI" id="CHEBI:57880"/>
        <dbReference type="ChEBI" id="CHEBI:58433"/>
    </reaction>
    <physiologicalReaction direction="left-to-right" evidence="24">
        <dbReference type="Rhea" id="RHEA:43485"/>
    </physiologicalReaction>
</comment>
<feature type="binding site" evidence="26">
    <location>
        <position position="835"/>
    </location>
    <ligand>
        <name>substrate</name>
    </ligand>
</feature>
<dbReference type="GO" id="GO:0005634">
    <property type="term" value="C:nucleus"/>
    <property type="evidence" value="ECO:0007669"/>
    <property type="project" value="UniProtKB-SubCell"/>
</dbReference>
<feature type="compositionally biased region" description="Acidic residues" evidence="30">
    <location>
        <begin position="778"/>
        <end position="789"/>
    </location>
</feature>
<dbReference type="FunFam" id="2.60.40.150:FF:000058">
    <property type="entry name" value="Phosphoinositide phospholipase C"/>
    <property type="match status" value="1"/>
</dbReference>
<dbReference type="Gene3D" id="1.25.10.10">
    <property type="entry name" value="Leucine-rich Repeat Variant"/>
    <property type="match status" value="1"/>
</dbReference>
<dbReference type="SUPFAM" id="SSF50729">
    <property type="entry name" value="PH domain-like"/>
    <property type="match status" value="1"/>
</dbReference>
<feature type="binding site" evidence="26">
    <location>
        <position position="862"/>
    </location>
    <ligand>
        <name>substrate</name>
    </ligand>
</feature>
<evidence type="ECO:0000256" key="4">
    <source>
        <dbReference type="ARBA" id="ARBA00004240"/>
    </source>
</evidence>
<keyword evidence="12 27" id="KW-0106">Calcium</keyword>
<dbReference type="InterPro" id="IPR018247">
    <property type="entry name" value="EF_Hand_1_Ca_BS"/>
</dbReference>
<keyword evidence="15" id="KW-0805">Transcription regulation</keyword>
<feature type="active site" evidence="25">
    <location>
        <position position="675"/>
    </location>
</feature>
<dbReference type="PANTHER" id="PTHR10336">
    <property type="entry name" value="PHOSPHOINOSITIDE-SPECIFIC PHOSPHOLIPASE C FAMILY PROTEIN"/>
    <property type="match status" value="1"/>
</dbReference>
<dbReference type="GO" id="GO:0005829">
    <property type="term" value="C:cytosol"/>
    <property type="evidence" value="ECO:0007669"/>
    <property type="project" value="UniProtKB-ARBA"/>
</dbReference>
<keyword evidence="14 29" id="KW-0442">Lipid degradation</keyword>
<dbReference type="InterPro" id="IPR011993">
    <property type="entry name" value="PH-like_dom_sf"/>
</dbReference>
<feature type="binding site" evidence="27">
    <location>
        <position position="1021"/>
    </location>
    <ligand>
        <name>Ca(2+)</name>
        <dbReference type="ChEBI" id="CHEBI:29108"/>
        <label>5</label>
    </ligand>
</feature>
<keyword evidence="10 29" id="KW-0378">Hydrolase</keyword>
<dbReference type="PROSITE" id="PS50004">
    <property type="entry name" value="C2"/>
    <property type="match status" value="1"/>
</dbReference>
<keyword evidence="19" id="KW-0010">Activator</keyword>
<dbReference type="InterPro" id="IPR028391">
    <property type="entry name" value="PLC-delta1_cat"/>
</dbReference>
<comment type="caution">
    <text evidence="35">The sequence shown here is derived from an EMBL/GenBank/DDBJ whole genome shotgun (WGS) entry which is preliminary data.</text>
</comment>
<dbReference type="GO" id="GO:0035556">
    <property type="term" value="P:intracellular signal transduction"/>
    <property type="evidence" value="ECO:0007669"/>
    <property type="project" value="InterPro"/>
</dbReference>
<evidence type="ECO:0000256" key="14">
    <source>
        <dbReference type="ARBA" id="ARBA00022963"/>
    </source>
</evidence>
<dbReference type="SUPFAM" id="SSF49562">
    <property type="entry name" value="C2 domain (Calcium/lipid-binding domain, CaLB)"/>
    <property type="match status" value="1"/>
</dbReference>
<evidence type="ECO:0000256" key="12">
    <source>
        <dbReference type="ARBA" id="ARBA00022837"/>
    </source>
</evidence>
<dbReference type="InterPro" id="IPR001849">
    <property type="entry name" value="PH_domain"/>
</dbReference>
<feature type="binding site" evidence="27">
    <location>
        <position position="965"/>
    </location>
    <ligand>
        <name>Ca(2+)</name>
        <dbReference type="ChEBI" id="CHEBI:29108"/>
        <label>4</label>
    </ligand>
</feature>
<reference evidence="35 36" key="1">
    <citation type="submission" date="2016-02" db="EMBL/GenBank/DDBJ databases">
        <title>Band-tailed pigeon sequencing and assembly.</title>
        <authorList>
            <person name="Soares A.E."/>
            <person name="Novak B.J."/>
            <person name="Rice E.S."/>
            <person name="O'Connell B."/>
            <person name="Chang D."/>
            <person name="Weber S."/>
            <person name="Shapiro B."/>
        </authorList>
    </citation>
    <scope>NUCLEOTIDE SEQUENCE [LARGE SCALE GENOMIC DNA]</scope>
    <source>
        <strain evidence="35">BTP2013</strain>
        <tissue evidence="35">Blood</tissue>
    </source>
</reference>
<evidence type="ECO:0000256" key="22">
    <source>
        <dbReference type="ARBA" id="ARBA00023242"/>
    </source>
</evidence>
<dbReference type="PROSITE" id="PS00018">
    <property type="entry name" value="EF_HAND_1"/>
    <property type="match status" value="2"/>
</dbReference>
<dbReference type="SUPFAM" id="SSF48371">
    <property type="entry name" value="ARM repeat"/>
    <property type="match status" value="1"/>
</dbReference>
<dbReference type="PROSITE" id="PS50007">
    <property type="entry name" value="PIPLC_X_DOMAIN"/>
    <property type="match status" value="1"/>
</dbReference>
<feature type="domain" description="C2" evidence="32">
    <location>
        <begin position="922"/>
        <end position="1051"/>
    </location>
</feature>
<feature type="active site" evidence="25">
    <location>
        <position position="630"/>
    </location>
</feature>
<feature type="binding site" evidence="27">
    <location>
        <position position="660"/>
    </location>
    <ligand>
        <name>Ca(2+)</name>
        <dbReference type="ChEBI" id="CHEBI:29108"/>
        <label>3</label>
        <note>catalytic</note>
    </ligand>
</feature>
<feature type="glycosylation site" description="O-linked (GlcNAc) serine" evidence="28">
    <location>
        <position position="510"/>
    </location>
</feature>
<feature type="binding site" evidence="27">
    <location>
        <position position="1022"/>
    </location>
    <ligand>
        <name>Ca(2+)</name>
        <dbReference type="ChEBI" id="CHEBI:29108"/>
        <label>5</label>
    </ligand>
</feature>
<dbReference type="GO" id="GO:0031047">
    <property type="term" value="P:regulatory ncRNA-mediated gene silencing"/>
    <property type="evidence" value="ECO:0007669"/>
    <property type="project" value="UniProtKB-KW"/>
</dbReference>
<dbReference type="InterPro" id="IPR001711">
    <property type="entry name" value="PLipase_C_Pinositol-sp_Y"/>
</dbReference>
<evidence type="ECO:0000256" key="5">
    <source>
        <dbReference type="ARBA" id="ARBA00006385"/>
    </source>
</evidence>
<feature type="domain" description="EF-hand" evidence="34">
    <location>
        <begin position="495"/>
        <end position="530"/>
    </location>
</feature>
<evidence type="ECO:0000256" key="8">
    <source>
        <dbReference type="ARBA" id="ARBA00022723"/>
    </source>
</evidence>
<dbReference type="InterPro" id="IPR016024">
    <property type="entry name" value="ARM-type_fold"/>
</dbReference>
<dbReference type="GO" id="GO:0005783">
    <property type="term" value="C:endoplasmic reticulum"/>
    <property type="evidence" value="ECO:0007669"/>
    <property type="project" value="UniProtKB-SubCell"/>
</dbReference>
<dbReference type="STRING" id="372326.A0A1V4K677"/>
<dbReference type="InterPro" id="IPR011992">
    <property type="entry name" value="EF-hand-dom_pair"/>
</dbReference>
<keyword evidence="11" id="KW-0256">Endoplasmic reticulum</keyword>
<evidence type="ECO:0000256" key="26">
    <source>
        <dbReference type="PIRSR" id="PIRSR628391-2"/>
    </source>
</evidence>
<dbReference type="GO" id="GO:0030014">
    <property type="term" value="C:CCR4-NOT complex"/>
    <property type="evidence" value="ECO:0007669"/>
    <property type="project" value="InterPro"/>
</dbReference>
<evidence type="ECO:0000259" key="33">
    <source>
        <dbReference type="PROSITE" id="PS50008"/>
    </source>
</evidence>
<dbReference type="GO" id="GO:0004435">
    <property type="term" value="F:phosphatidylinositol-4,5-bisphosphate phospholipase C activity"/>
    <property type="evidence" value="ECO:0007669"/>
    <property type="project" value="UniProtKB-EC"/>
</dbReference>
<dbReference type="CDD" id="cd13363">
    <property type="entry name" value="PH_PLC_delta"/>
    <property type="match status" value="1"/>
</dbReference>
<dbReference type="Pfam" id="PF13202">
    <property type="entry name" value="EF-hand_5"/>
    <property type="match status" value="1"/>
</dbReference>
<dbReference type="Pfam" id="PF00168">
    <property type="entry name" value="C2"/>
    <property type="match status" value="1"/>
</dbReference>
<feature type="binding site" evidence="27">
    <location>
        <position position="1020"/>
    </location>
    <ligand>
        <name>Ca(2+)</name>
        <dbReference type="ChEBI" id="CHEBI:29108"/>
        <label>5</label>
    </ligand>
</feature>
<dbReference type="Gene3D" id="3.20.20.190">
    <property type="entry name" value="Phosphatidylinositol (PI) phosphodiesterase"/>
    <property type="match status" value="1"/>
</dbReference>
<evidence type="ECO:0000259" key="31">
    <source>
        <dbReference type="PROSITE" id="PS50003"/>
    </source>
</evidence>
<evidence type="ECO:0000256" key="19">
    <source>
        <dbReference type="ARBA" id="ARBA00023159"/>
    </source>
</evidence>
<dbReference type="SMART" id="SM00239">
    <property type="entry name" value="C2"/>
    <property type="match status" value="1"/>
</dbReference>
<feature type="binding site" evidence="27">
    <location>
        <position position="631"/>
    </location>
    <ligand>
        <name>Ca(2+)</name>
        <dbReference type="ChEBI" id="CHEBI:29108"/>
        <label>3</label>
        <note>catalytic</note>
    </ligand>
</feature>
<dbReference type="PROSITE" id="PS50222">
    <property type="entry name" value="EF_HAND_2"/>
    <property type="match status" value="2"/>
</dbReference>
<keyword evidence="36" id="KW-1185">Reference proteome</keyword>
<feature type="binding site" evidence="26">
    <location>
        <position position="760"/>
    </location>
    <ligand>
        <name>substrate</name>
    </ligand>
</feature>
<dbReference type="GO" id="GO:0006417">
    <property type="term" value="P:regulation of translation"/>
    <property type="evidence" value="ECO:0007669"/>
    <property type="project" value="UniProtKB-KW"/>
</dbReference>
<dbReference type="InterPro" id="IPR017946">
    <property type="entry name" value="PLC-like_Pdiesterase_TIM-brl"/>
</dbReference>
<dbReference type="InterPro" id="IPR000008">
    <property type="entry name" value="C2_dom"/>
</dbReference>
<dbReference type="PROSITE" id="PS50008">
    <property type="entry name" value="PIPLC_Y_DOMAIN"/>
    <property type="match status" value="1"/>
</dbReference>
<dbReference type="PANTHER" id="PTHR10336:SF31">
    <property type="entry name" value="1-PHOSPHATIDYLINOSITOL 4,5-BISPHOSPHATE PHOSPHODIESTERASE DELTA-4"/>
    <property type="match status" value="1"/>
</dbReference>
<dbReference type="Gene3D" id="2.30.29.30">
    <property type="entry name" value="Pleckstrin-homology domain (PH domain)/Phosphotyrosine-binding domain (PTB)"/>
    <property type="match status" value="1"/>
</dbReference>
<dbReference type="FunFam" id="1.10.238.10:FF:000005">
    <property type="entry name" value="Phosphoinositide phospholipase C"/>
    <property type="match status" value="1"/>
</dbReference>
<dbReference type="Proteomes" id="UP000190648">
    <property type="component" value="Unassembled WGS sequence"/>
</dbReference>
<evidence type="ECO:0000256" key="24">
    <source>
        <dbReference type="ARBA" id="ARBA00023726"/>
    </source>
</evidence>
<keyword evidence="7" id="KW-0678">Repressor</keyword>
<dbReference type="AlphaFoldDB" id="A0A1V4K677"/>
<evidence type="ECO:0000256" key="16">
    <source>
        <dbReference type="ARBA" id="ARBA00023098"/>
    </source>
</evidence>
<dbReference type="Pfam" id="PF00169">
    <property type="entry name" value="PH"/>
    <property type="match status" value="1"/>
</dbReference>
<evidence type="ECO:0000256" key="1">
    <source>
        <dbReference type="ARBA" id="ARBA00004123"/>
    </source>
</evidence>
<evidence type="ECO:0000256" key="6">
    <source>
        <dbReference type="ARBA" id="ARBA00022490"/>
    </source>
</evidence>
<dbReference type="GO" id="GO:0120548">
    <property type="term" value="F:phosphatidylinositol phospholipase C activity"/>
    <property type="evidence" value="ECO:0007669"/>
    <property type="project" value="RHEA"/>
</dbReference>
<evidence type="ECO:0000256" key="10">
    <source>
        <dbReference type="ARBA" id="ARBA00022801"/>
    </source>
</evidence>
<feature type="binding site" evidence="27">
    <location>
        <position position="967"/>
    </location>
    <ligand>
        <name>Ca(2+)</name>
        <dbReference type="ChEBI" id="CHEBI:29108"/>
        <label>4</label>
    </ligand>
</feature>
<comment type="catalytic activity">
    <reaction evidence="23">
        <text>a 1,2-diacyl-sn-glycero-3-phospho-(1D-myo-inositol-4,5-bisphosphate) + H2O = 1D-myo-inositol 1,4,5-trisphosphate + a 1,2-diacyl-sn-glycerol + H(+)</text>
        <dbReference type="Rhea" id="RHEA:33179"/>
        <dbReference type="ChEBI" id="CHEBI:15377"/>
        <dbReference type="ChEBI" id="CHEBI:15378"/>
        <dbReference type="ChEBI" id="CHEBI:17815"/>
        <dbReference type="ChEBI" id="CHEBI:58456"/>
        <dbReference type="ChEBI" id="CHEBI:203600"/>
        <dbReference type="EC" id="3.1.4.11"/>
    </reaction>
    <physiologicalReaction direction="left-to-right" evidence="23">
        <dbReference type="Rhea" id="RHEA:33180"/>
    </physiologicalReaction>
</comment>
<dbReference type="SMART" id="SM00149">
    <property type="entry name" value="PLCYc"/>
    <property type="match status" value="1"/>
</dbReference>
<feature type="binding site" evidence="26">
    <location>
        <position position="758"/>
    </location>
    <ligand>
        <name>substrate</name>
    </ligand>
</feature>
<evidence type="ECO:0000256" key="30">
    <source>
        <dbReference type="SAM" id="MobiDB-lite"/>
    </source>
</evidence>
<dbReference type="GO" id="GO:0006402">
    <property type="term" value="P:mRNA catabolic process"/>
    <property type="evidence" value="ECO:0007669"/>
    <property type="project" value="InterPro"/>
</dbReference>
<dbReference type="GO" id="GO:0016042">
    <property type="term" value="P:lipid catabolic process"/>
    <property type="evidence" value="ECO:0007669"/>
    <property type="project" value="UniProtKB-KW"/>
</dbReference>
<evidence type="ECO:0000259" key="34">
    <source>
        <dbReference type="PROSITE" id="PS50222"/>
    </source>
</evidence>
<feature type="region of interest" description="Disordered" evidence="30">
    <location>
        <begin position="767"/>
        <end position="799"/>
    </location>
</feature>
<dbReference type="PRINTS" id="PR00390">
    <property type="entry name" value="PHPHLIPASEC"/>
</dbReference>
<dbReference type="SUPFAM" id="SSF51695">
    <property type="entry name" value="PLC-like phosphodiesterases"/>
    <property type="match status" value="1"/>
</dbReference>
<comment type="similarity">
    <text evidence="5">Belongs to the CNOT9 family.</text>
</comment>
<evidence type="ECO:0000256" key="2">
    <source>
        <dbReference type="ARBA" id="ARBA00004170"/>
    </source>
</evidence>
<feature type="domain" description="PI-PLC Y-box" evidence="33">
    <location>
        <begin position="806"/>
        <end position="922"/>
    </location>
</feature>
<keyword evidence="22" id="KW-0539">Nucleus</keyword>
<dbReference type="GO" id="GO:0005886">
    <property type="term" value="C:plasma membrane"/>
    <property type="evidence" value="ECO:0007669"/>
    <property type="project" value="TreeGrafter"/>
</dbReference>
<evidence type="ECO:0000256" key="11">
    <source>
        <dbReference type="ARBA" id="ARBA00022824"/>
    </source>
</evidence>
<proteinExistence type="inferred from homology"/>
<dbReference type="CDD" id="cd16219">
    <property type="entry name" value="EFh_PI-PLCdelta4"/>
    <property type="match status" value="1"/>
</dbReference>
<evidence type="ECO:0000256" key="28">
    <source>
        <dbReference type="PIRSR" id="PIRSR628391-4"/>
    </source>
</evidence>